<evidence type="ECO:0008006" key="3">
    <source>
        <dbReference type="Google" id="ProtNLM"/>
    </source>
</evidence>
<dbReference type="GO" id="GO:0003677">
    <property type="term" value="F:DNA binding"/>
    <property type="evidence" value="ECO:0007669"/>
    <property type="project" value="InterPro"/>
</dbReference>
<dbReference type="Proteomes" id="UP000005695">
    <property type="component" value="Unassembled WGS sequence"/>
</dbReference>
<evidence type="ECO:0000313" key="2">
    <source>
        <dbReference type="Proteomes" id="UP000005695"/>
    </source>
</evidence>
<dbReference type="EMBL" id="AAEW02000018">
    <property type="protein sequence ID" value="EAT14734.1"/>
    <property type="molecule type" value="Genomic_DNA"/>
</dbReference>
<keyword evidence="2" id="KW-1185">Reference proteome</keyword>
<name>Q1JX24_DESA6</name>
<evidence type="ECO:0000313" key="1">
    <source>
        <dbReference type="EMBL" id="EAT14734.1"/>
    </source>
</evidence>
<gene>
    <name evidence="1" type="ORF">Dace_0786</name>
</gene>
<dbReference type="InterPro" id="IPR010982">
    <property type="entry name" value="Lambda_DNA-bd_dom_sf"/>
</dbReference>
<dbReference type="AlphaFoldDB" id="Q1JX24"/>
<reference evidence="1" key="1">
    <citation type="submission" date="2006-05" db="EMBL/GenBank/DDBJ databases">
        <title>Annotation of the draft genome assembly of Desulfuromonas acetoxidans DSM 684.</title>
        <authorList>
            <consortium name="US DOE Joint Genome Institute (JGI-ORNL)"/>
            <person name="Larimer F."/>
            <person name="Land M."/>
            <person name="Hauser L."/>
        </authorList>
    </citation>
    <scope>NUCLEOTIDE SEQUENCE [LARGE SCALE GENOMIC DNA]</scope>
    <source>
        <strain evidence="1">DSM 684</strain>
    </source>
</reference>
<reference evidence="1" key="2">
    <citation type="submission" date="2006-05" db="EMBL/GenBank/DDBJ databases">
        <title>Sequencing of the draft genome and assembly of Desulfuromonas acetoxidans DSM 684.</title>
        <authorList>
            <consortium name="US DOE Joint Genome Institute (JGI-PGF)"/>
            <person name="Copeland A."/>
            <person name="Lucas S."/>
            <person name="Lapidus A."/>
            <person name="Barry K."/>
            <person name="Detter J.C."/>
            <person name="Glavina del Rio T."/>
            <person name="Hammon N."/>
            <person name="Israni S."/>
            <person name="Dalin E."/>
            <person name="Tice H."/>
            <person name="Bruce D."/>
            <person name="Pitluck S."/>
            <person name="Richardson P."/>
        </authorList>
    </citation>
    <scope>NUCLEOTIDE SEQUENCE [LARGE SCALE GENOMIC DNA]</scope>
    <source>
        <strain evidence="1">DSM 684</strain>
    </source>
</reference>
<accession>Q1JX24</accession>
<proteinExistence type="predicted"/>
<comment type="caution">
    <text evidence="1">The sequence shown here is derived from an EMBL/GenBank/DDBJ whole genome shotgun (WGS) entry which is preliminary data.</text>
</comment>
<organism evidence="1 2">
    <name type="scientific">Desulfuromonas acetoxidans (strain DSM 684 / 11070)</name>
    <dbReference type="NCBI Taxonomy" id="281689"/>
    <lineage>
        <taxon>Bacteria</taxon>
        <taxon>Pseudomonadati</taxon>
        <taxon>Thermodesulfobacteriota</taxon>
        <taxon>Desulfuromonadia</taxon>
        <taxon>Desulfuromonadales</taxon>
        <taxon>Desulfuromonadaceae</taxon>
        <taxon>Desulfuromonas</taxon>
    </lineage>
</organism>
<dbReference type="Gene3D" id="1.10.260.40">
    <property type="entry name" value="lambda repressor-like DNA-binding domains"/>
    <property type="match status" value="1"/>
</dbReference>
<sequence length="93" mass="10690">MTKTPLQKLLSLRRISATQIASDTGLGYHAVQKTIKNQRHSSRIRGAIAKYLDLDYEYLWGEQAADYLKELIRCEIDKKTATTAHHLTQKFLD</sequence>
<protein>
    <recommendedName>
        <fullName evidence="3">HTH cro/C1-type domain-containing protein</fullName>
    </recommendedName>
</protein>